<dbReference type="EMBL" id="LBYA01000038">
    <property type="protein sequence ID" value="KKR40861.1"/>
    <property type="molecule type" value="Genomic_DNA"/>
</dbReference>
<dbReference type="PANTHER" id="PTHR33991">
    <property type="entry name" value="DNA REPAIR PROTEIN RECO"/>
    <property type="match status" value="1"/>
</dbReference>
<keyword evidence="3" id="KW-0227">DNA damage</keyword>
<keyword evidence="5" id="KW-0234">DNA repair</keyword>
<dbReference type="SUPFAM" id="SSF50249">
    <property type="entry name" value="Nucleic acid-binding proteins"/>
    <property type="match status" value="1"/>
</dbReference>
<dbReference type="Gene3D" id="1.20.1440.120">
    <property type="entry name" value="Recombination protein O, C-terminal domain"/>
    <property type="match status" value="1"/>
</dbReference>
<keyword evidence="4" id="KW-0233">DNA recombination</keyword>
<proteinExistence type="inferred from homology"/>
<evidence type="ECO:0000256" key="5">
    <source>
        <dbReference type="ARBA" id="ARBA00023204"/>
    </source>
</evidence>
<dbReference type="InterPro" id="IPR012340">
    <property type="entry name" value="NA-bd_OB-fold"/>
</dbReference>
<feature type="domain" description="DNA replication/recombination mediator RecO N-terminal" evidence="7">
    <location>
        <begin position="6"/>
        <end position="80"/>
    </location>
</feature>
<evidence type="ECO:0000259" key="7">
    <source>
        <dbReference type="Pfam" id="PF11967"/>
    </source>
</evidence>
<dbReference type="InterPro" id="IPR022572">
    <property type="entry name" value="DNA_rep/recomb_RecO_N"/>
</dbReference>
<dbReference type="InterPro" id="IPR037278">
    <property type="entry name" value="ARFGAP/RecO"/>
</dbReference>
<dbReference type="AlphaFoldDB" id="A0A0G0QU42"/>
<protein>
    <recommendedName>
        <fullName evidence="2">DNA repair protein RecO</fullName>
    </recommendedName>
    <alternativeName>
        <fullName evidence="6">Recombination protein O</fullName>
    </alternativeName>
</protein>
<dbReference type="Pfam" id="PF02565">
    <property type="entry name" value="RecO_C"/>
    <property type="match status" value="1"/>
</dbReference>
<organism evidence="8 9">
    <name type="scientific">Candidatus Woesebacteria bacterium GW2011_GWB1_40_12</name>
    <dbReference type="NCBI Taxonomy" id="1618576"/>
    <lineage>
        <taxon>Bacteria</taxon>
        <taxon>Candidatus Woeseibacteriota</taxon>
    </lineage>
</organism>
<evidence type="ECO:0000256" key="2">
    <source>
        <dbReference type="ARBA" id="ARBA00021310"/>
    </source>
</evidence>
<evidence type="ECO:0000256" key="6">
    <source>
        <dbReference type="ARBA" id="ARBA00033409"/>
    </source>
</evidence>
<name>A0A0G0QU42_9BACT</name>
<evidence type="ECO:0000313" key="8">
    <source>
        <dbReference type="EMBL" id="KKR40861.1"/>
    </source>
</evidence>
<dbReference type="SUPFAM" id="SSF57863">
    <property type="entry name" value="ArfGap/RecO-like zinc finger"/>
    <property type="match status" value="1"/>
</dbReference>
<dbReference type="Gene3D" id="2.40.50.140">
    <property type="entry name" value="Nucleic acid-binding proteins"/>
    <property type="match status" value="1"/>
</dbReference>
<comment type="caution">
    <text evidence="8">The sequence shown here is derived from an EMBL/GenBank/DDBJ whole genome shotgun (WGS) entry which is preliminary data.</text>
</comment>
<dbReference type="PANTHER" id="PTHR33991:SF1">
    <property type="entry name" value="DNA REPAIR PROTEIN RECO"/>
    <property type="match status" value="1"/>
</dbReference>
<dbReference type="NCBIfam" id="TIGR00613">
    <property type="entry name" value="reco"/>
    <property type="match status" value="1"/>
</dbReference>
<gene>
    <name evidence="8" type="ORF">UT76_C0038G0003</name>
</gene>
<evidence type="ECO:0000313" key="9">
    <source>
        <dbReference type="Proteomes" id="UP000034215"/>
    </source>
</evidence>
<dbReference type="InterPro" id="IPR003717">
    <property type="entry name" value="RecO"/>
</dbReference>
<dbReference type="Proteomes" id="UP000034215">
    <property type="component" value="Unassembled WGS sequence"/>
</dbReference>
<dbReference type="GO" id="GO:0043590">
    <property type="term" value="C:bacterial nucleoid"/>
    <property type="evidence" value="ECO:0007669"/>
    <property type="project" value="TreeGrafter"/>
</dbReference>
<evidence type="ECO:0000256" key="1">
    <source>
        <dbReference type="ARBA" id="ARBA00007452"/>
    </source>
</evidence>
<accession>A0A0G0QU42</accession>
<reference evidence="8 9" key="1">
    <citation type="journal article" date="2015" name="Nature">
        <title>rRNA introns, odd ribosomes, and small enigmatic genomes across a large radiation of phyla.</title>
        <authorList>
            <person name="Brown C.T."/>
            <person name="Hug L.A."/>
            <person name="Thomas B.C."/>
            <person name="Sharon I."/>
            <person name="Castelle C.J."/>
            <person name="Singh A."/>
            <person name="Wilkins M.J."/>
            <person name="Williams K.H."/>
            <person name="Banfield J.F."/>
        </authorList>
    </citation>
    <scope>NUCLEOTIDE SEQUENCE [LARGE SCALE GENOMIC DNA]</scope>
</reference>
<comment type="similarity">
    <text evidence="1">Belongs to the RecO family.</text>
</comment>
<evidence type="ECO:0000256" key="3">
    <source>
        <dbReference type="ARBA" id="ARBA00022763"/>
    </source>
</evidence>
<dbReference type="InterPro" id="IPR042242">
    <property type="entry name" value="RecO_C"/>
</dbReference>
<sequence>MIPRSYVSEGFVLARRNFKEADRILDIYSKDKGKVSLIAKGIRRPGSRKRGHLEIFSRINFQAISGKGMGIMTEVETIDDFESLRKSIKKVSLAYYFVEVLSKATHEGEGNIELYNFISDLMEKLKTAKKLKDLRLEFVTQLLKILGYWPRDKELPSPDAKLDEVIERQIYSKRVGKMMLE</sequence>
<evidence type="ECO:0000256" key="4">
    <source>
        <dbReference type="ARBA" id="ARBA00023172"/>
    </source>
</evidence>
<dbReference type="GO" id="GO:0006310">
    <property type="term" value="P:DNA recombination"/>
    <property type="evidence" value="ECO:0007669"/>
    <property type="project" value="UniProtKB-KW"/>
</dbReference>
<dbReference type="Pfam" id="PF11967">
    <property type="entry name" value="RecO_N"/>
    <property type="match status" value="1"/>
</dbReference>
<dbReference type="GO" id="GO:0006302">
    <property type="term" value="P:double-strand break repair"/>
    <property type="evidence" value="ECO:0007669"/>
    <property type="project" value="TreeGrafter"/>
</dbReference>